<feature type="chain" id="PRO_5038880067" evidence="2">
    <location>
        <begin position="30"/>
        <end position="497"/>
    </location>
</feature>
<protein>
    <submittedName>
        <fullName evidence="3">Uncharacterized</fullName>
    </submittedName>
</protein>
<sequence length="497" mass="53883">MKKQSHKKYAFIITIAAVLGLVFTTPMLAQTVHKTPEKPKVALAQKGTSGQESKAAAEAKGDVSKNETVYVKLNADGAVKDTTVVSWFHFDGNVPENIKDPVQLEQIKALNGSFKVKKSADGVVLSDLNSDQKDIYYSGKTKQALPIKTSIQYYLNGKAVNPERLPGKSGEVKIVVKIDNQMKSQETLAYTNAGQVQHATREVYTPLMTMVSVDLPIEKFSQVDAPEGMVTVVGEKMKVNWVLFPYPEAEAVLTMQAKDFEMDAINMVVQPKMPPLPDIDMESKLSELSEGITQLDQALEQVEDGSKQLADGQSKLADAVNKIKSGIGQLIALNKAEEQLAQGALLINGKMIESIQAYADNPAVGGIIKPLLVGLEKQKSTLTTLVQGGEVNGQKLPPMSVTSNSLESAQNALGQVAEGSNSSRQAAEKINSGIGQIRQQGINSIRSGIDQSVNELHIGEAQKRVMETKVDRFDTYMGKDANVAGKVQFVIQTEELR</sequence>
<keyword evidence="2" id="KW-0732">Signal</keyword>
<feature type="signal peptide" evidence="2">
    <location>
        <begin position="1"/>
        <end position="29"/>
    </location>
</feature>
<dbReference type="AlphaFoldDB" id="A0A0E4GBV6"/>
<accession>A0A0E4GBV6</accession>
<evidence type="ECO:0000256" key="1">
    <source>
        <dbReference type="SAM" id="MobiDB-lite"/>
    </source>
</evidence>
<organism evidence="3 4">
    <name type="scientific">Syntrophomonas zehnderi OL-4</name>
    <dbReference type="NCBI Taxonomy" id="690567"/>
    <lineage>
        <taxon>Bacteria</taxon>
        <taxon>Bacillati</taxon>
        <taxon>Bacillota</taxon>
        <taxon>Clostridia</taxon>
        <taxon>Eubacteriales</taxon>
        <taxon>Syntrophomonadaceae</taxon>
        <taxon>Syntrophomonas</taxon>
    </lineage>
</organism>
<dbReference type="Proteomes" id="UP000045545">
    <property type="component" value="Unassembled WGS sequence"/>
</dbReference>
<evidence type="ECO:0000313" key="3">
    <source>
        <dbReference type="EMBL" id="CFW97255.1"/>
    </source>
</evidence>
<gene>
    <name evidence="3" type="ORF">75</name>
</gene>
<keyword evidence="4" id="KW-1185">Reference proteome</keyword>
<evidence type="ECO:0000256" key="2">
    <source>
        <dbReference type="SAM" id="SignalP"/>
    </source>
</evidence>
<dbReference type="RefSeq" id="WP_046494603.1">
    <property type="nucleotide sequence ID" value="NZ_CGIH01000002.1"/>
</dbReference>
<dbReference type="STRING" id="690567.75"/>
<dbReference type="OrthoDB" id="9815841at2"/>
<name>A0A0E4GBV6_9FIRM</name>
<feature type="region of interest" description="Disordered" evidence="1">
    <location>
        <begin position="35"/>
        <end position="60"/>
    </location>
</feature>
<dbReference type="EMBL" id="CGIH01000002">
    <property type="protein sequence ID" value="CFW97255.1"/>
    <property type="molecule type" value="Genomic_DNA"/>
</dbReference>
<proteinExistence type="predicted"/>
<evidence type="ECO:0000313" key="4">
    <source>
        <dbReference type="Proteomes" id="UP000045545"/>
    </source>
</evidence>
<reference evidence="3 4" key="1">
    <citation type="submission" date="2015-03" db="EMBL/GenBank/DDBJ databases">
        <authorList>
            <person name="Murphy D."/>
        </authorList>
    </citation>
    <scope>NUCLEOTIDE SEQUENCE [LARGE SCALE GENOMIC DNA]</scope>
    <source>
        <strain evidence="3 4">OL-4</strain>
    </source>
</reference>